<gene>
    <name evidence="2" type="ORF">PMIN01_03525</name>
</gene>
<sequence length="329" mass="34982">MNKMPAKSALKAALLQGIQADSKKIVKFAMKVQVNTIAEGMGTWENGQDHADEPTPYEEAHASTLAAQTLANIEYMEASEKTASRIPTVSGMQIKRKPLPQGSSSSITHNVVNQPREQPQRGGSATFDSFLPPEQLHENEVSSRTRANSTSSNSANLTSLILHILLNSLSLPNNTVMSTLSVTILGSECTGLSSLPQLNLTICPGSTSSSLLASHKRKASCAPSRSSFVLSTPSSARHQRHSFTPCAIIANTSSPTGSTSVVGPNSASAYLLLARASRPSSYAYIRPSRCQRGTSKPLCGFVRRIVNQAHDFFVGGAYAVGVRGVQEGL</sequence>
<organism evidence="2 3">
    <name type="scientific">Paraphaeosphaeria minitans</name>
    <dbReference type="NCBI Taxonomy" id="565426"/>
    <lineage>
        <taxon>Eukaryota</taxon>
        <taxon>Fungi</taxon>
        <taxon>Dikarya</taxon>
        <taxon>Ascomycota</taxon>
        <taxon>Pezizomycotina</taxon>
        <taxon>Dothideomycetes</taxon>
        <taxon>Pleosporomycetidae</taxon>
        <taxon>Pleosporales</taxon>
        <taxon>Massarineae</taxon>
        <taxon>Didymosphaeriaceae</taxon>
        <taxon>Paraphaeosphaeria</taxon>
    </lineage>
</organism>
<accession>A0A9P6GM39</accession>
<name>A0A9P6GM39_9PLEO</name>
<dbReference type="AlphaFoldDB" id="A0A9P6GM39"/>
<comment type="caution">
    <text evidence="2">The sequence shown here is derived from an EMBL/GenBank/DDBJ whole genome shotgun (WGS) entry which is preliminary data.</text>
</comment>
<dbReference type="EMBL" id="WJXW01000003">
    <property type="protein sequence ID" value="KAF9738242.1"/>
    <property type="molecule type" value="Genomic_DNA"/>
</dbReference>
<proteinExistence type="predicted"/>
<evidence type="ECO:0000313" key="2">
    <source>
        <dbReference type="EMBL" id="KAF9738242.1"/>
    </source>
</evidence>
<evidence type="ECO:0000256" key="1">
    <source>
        <dbReference type="SAM" id="MobiDB-lite"/>
    </source>
</evidence>
<dbReference type="Proteomes" id="UP000756921">
    <property type="component" value="Unassembled WGS sequence"/>
</dbReference>
<keyword evidence="3" id="KW-1185">Reference proteome</keyword>
<feature type="region of interest" description="Disordered" evidence="1">
    <location>
        <begin position="84"/>
        <end position="109"/>
    </location>
</feature>
<protein>
    <submittedName>
        <fullName evidence="2">Uncharacterized protein</fullName>
    </submittedName>
</protein>
<evidence type="ECO:0000313" key="3">
    <source>
        <dbReference type="Proteomes" id="UP000756921"/>
    </source>
</evidence>
<reference evidence="2" key="1">
    <citation type="journal article" date="2020" name="Mol. Plant Microbe Interact.">
        <title>Genome Sequence of the Biocontrol Agent Coniothyrium minitans strain Conio (IMI 134523).</title>
        <authorList>
            <person name="Patel D."/>
            <person name="Shittu T.A."/>
            <person name="Baroncelli R."/>
            <person name="Muthumeenakshi S."/>
            <person name="Osborne T.H."/>
            <person name="Janganan T.K."/>
            <person name="Sreenivasaprasad S."/>
        </authorList>
    </citation>
    <scope>NUCLEOTIDE SEQUENCE</scope>
    <source>
        <strain evidence="2">Conio</strain>
    </source>
</reference>